<dbReference type="InterPro" id="IPR006058">
    <property type="entry name" value="2Fe2S_fd_BS"/>
</dbReference>
<keyword evidence="6" id="KW-0408">Iron</keyword>
<gene>
    <name evidence="10" type="ORF">SAMN05216221_1412</name>
</gene>
<dbReference type="CDD" id="cd00207">
    <property type="entry name" value="fer2"/>
    <property type="match status" value="1"/>
</dbReference>
<evidence type="ECO:0000256" key="5">
    <source>
        <dbReference type="ARBA" id="ARBA00022982"/>
    </source>
</evidence>
<comment type="similarity">
    <text evidence="1">Belongs to the 2Fe2S plant-type ferredoxin family.</text>
</comment>
<dbReference type="RefSeq" id="WP_090348274.1">
    <property type="nucleotide sequence ID" value="NZ_LT629751.1"/>
</dbReference>
<dbReference type="AlphaFoldDB" id="A0A1H1QQC8"/>
<keyword evidence="5" id="KW-0249">Electron transport</keyword>
<dbReference type="GO" id="GO:0046872">
    <property type="term" value="F:metal ion binding"/>
    <property type="evidence" value="ECO:0007669"/>
    <property type="project" value="UniProtKB-KW"/>
</dbReference>
<dbReference type="Pfam" id="PF00111">
    <property type="entry name" value="Fer2"/>
    <property type="match status" value="1"/>
</dbReference>
<evidence type="ECO:0000256" key="2">
    <source>
        <dbReference type="ARBA" id="ARBA00022448"/>
    </source>
</evidence>
<dbReference type="InterPro" id="IPR012675">
    <property type="entry name" value="Beta-grasp_dom_sf"/>
</dbReference>
<accession>A0A1H1QQC8</accession>
<keyword evidence="3" id="KW-0001">2Fe-2S</keyword>
<evidence type="ECO:0000256" key="7">
    <source>
        <dbReference type="ARBA" id="ARBA00023014"/>
    </source>
</evidence>
<sequence>MGQSFHVTEVCSGSHFECDTEQSVLAAMEQQHHHCVPVGCRGGGCGLCLVRVVRGEFDCGRMSARHVPPEIRAQGRVLACRLYPRSDLAIERHPETVVSGSNPG</sequence>
<proteinExistence type="inferred from homology"/>
<dbReference type="PANTHER" id="PTHR43112:SF3">
    <property type="entry name" value="FERREDOXIN-2, CHLOROPLASTIC"/>
    <property type="match status" value="1"/>
</dbReference>
<dbReference type="GO" id="GO:0051537">
    <property type="term" value="F:2 iron, 2 sulfur cluster binding"/>
    <property type="evidence" value="ECO:0007669"/>
    <property type="project" value="UniProtKB-KW"/>
</dbReference>
<evidence type="ECO:0000313" key="11">
    <source>
        <dbReference type="Proteomes" id="UP000243359"/>
    </source>
</evidence>
<keyword evidence="4" id="KW-0479">Metal-binding</keyword>
<evidence type="ECO:0000313" key="10">
    <source>
        <dbReference type="EMBL" id="SDS25680.1"/>
    </source>
</evidence>
<dbReference type="SUPFAM" id="SSF54292">
    <property type="entry name" value="2Fe-2S ferredoxin-like"/>
    <property type="match status" value="1"/>
</dbReference>
<evidence type="ECO:0000256" key="3">
    <source>
        <dbReference type="ARBA" id="ARBA00022714"/>
    </source>
</evidence>
<dbReference type="PROSITE" id="PS00197">
    <property type="entry name" value="2FE2S_FER_1"/>
    <property type="match status" value="1"/>
</dbReference>
<evidence type="ECO:0000259" key="9">
    <source>
        <dbReference type="PROSITE" id="PS51085"/>
    </source>
</evidence>
<evidence type="ECO:0000256" key="4">
    <source>
        <dbReference type="ARBA" id="ARBA00022723"/>
    </source>
</evidence>
<keyword evidence="7" id="KW-0411">Iron-sulfur</keyword>
<dbReference type="PANTHER" id="PTHR43112">
    <property type="entry name" value="FERREDOXIN"/>
    <property type="match status" value="1"/>
</dbReference>
<dbReference type="STRING" id="1392877.SAMN05216221_1412"/>
<evidence type="ECO:0000256" key="6">
    <source>
        <dbReference type="ARBA" id="ARBA00023004"/>
    </source>
</evidence>
<dbReference type="EMBL" id="LT629751">
    <property type="protein sequence ID" value="SDS25680.1"/>
    <property type="molecule type" value="Genomic_DNA"/>
</dbReference>
<dbReference type="OrthoDB" id="9133614at2"/>
<feature type="domain" description="2Fe-2S ferredoxin-type" evidence="9">
    <location>
        <begin position="1"/>
        <end position="96"/>
    </location>
</feature>
<name>A0A1H1QQC8_9PSED</name>
<dbReference type="PROSITE" id="PS51085">
    <property type="entry name" value="2FE2S_FER_2"/>
    <property type="match status" value="1"/>
</dbReference>
<organism evidence="10 11">
    <name type="scientific">Pseudomonas oryzae</name>
    <dbReference type="NCBI Taxonomy" id="1392877"/>
    <lineage>
        <taxon>Bacteria</taxon>
        <taxon>Pseudomonadati</taxon>
        <taxon>Pseudomonadota</taxon>
        <taxon>Gammaproteobacteria</taxon>
        <taxon>Pseudomonadales</taxon>
        <taxon>Pseudomonadaceae</taxon>
        <taxon>Pseudomonas</taxon>
    </lineage>
</organism>
<keyword evidence="2" id="KW-0813">Transport</keyword>
<reference evidence="11" key="1">
    <citation type="submission" date="2016-10" db="EMBL/GenBank/DDBJ databases">
        <authorList>
            <person name="Varghese N."/>
            <person name="Submissions S."/>
        </authorList>
    </citation>
    <scope>NUCLEOTIDE SEQUENCE [LARGE SCALE GENOMIC DNA]</scope>
    <source>
        <strain evidence="11">KCTC 32247</strain>
    </source>
</reference>
<evidence type="ECO:0000256" key="1">
    <source>
        <dbReference type="ARBA" id="ARBA00007874"/>
    </source>
</evidence>
<comment type="cofactor">
    <cofactor evidence="8">
        <name>[2Fe-2S] cluster</name>
        <dbReference type="ChEBI" id="CHEBI:190135"/>
    </cofactor>
</comment>
<keyword evidence="11" id="KW-1185">Reference proteome</keyword>
<dbReference type="Gene3D" id="3.10.20.30">
    <property type="match status" value="1"/>
</dbReference>
<dbReference type="Proteomes" id="UP000243359">
    <property type="component" value="Chromosome I"/>
</dbReference>
<dbReference type="InterPro" id="IPR001041">
    <property type="entry name" value="2Fe-2S_ferredoxin-type"/>
</dbReference>
<evidence type="ECO:0000256" key="8">
    <source>
        <dbReference type="ARBA" id="ARBA00034078"/>
    </source>
</evidence>
<protein>
    <submittedName>
        <fullName evidence="10">Ferredoxin</fullName>
    </submittedName>
</protein>
<dbReference type="InterPro" id="IPR036010">
    <property type="entry name" value="2Fe-2S_ferredoxin-like_sf"/>
</dbReference>